<accession>A0A914S3H3</accession>
<keyword evidence="1" id="KW-1133">Transmembrane helix</keyword>
<evidence type="ECO:0000313" key="3">
    <source>
        <dbReference type="WBParaSite" id="PEQ_0001288201-mRNA-1"/>
    </source>
</evidence>
<organism evidence="2 3">
    <name type="scientific">Parascaris equorum</name>
    <name type="common">Equine roundworm</name>
    <dbReference type="NCBI Taxonomy" id="6256"/>
    <lineage>
        <taxon>Eukaryota</taxon>
        <taxon>Metazoa</taxon>
        <taxon>Ecdysozoa</taxon>
        <taxon>Nematoda</taxon>
        <taxon>Chromadorea</taxon>
        <taxon>Rhabditida</taxon>
        <taxon>Spirurina</taxon>
        <taxon>Ascaridomorpha</taxon>
        <taxon>Ascaridoidea</taxon>
        <taxon>Ascarididae</taxon>
        <taxon>Parascaris</taxon>
    </lineage>
</organism>
<dbReference type="WBParaSite" id="PEQ_0001288201-mRNA-1">
    <property type="protein sequence ID" value="PEQ_0001288201-mRNA-1"/>
    <property type="gene ID" value="PEQ_0001288201"/>
</dbReference>
<reference evidence="3" key="1">
    <citation type="submission" date="2022-11" db="UniProtKB">
        <authorList>
            <consortium name="WormBaseParasite"/>
        </authorList>
    </citation>
    <scope>IDENTIFICATION</scope>
</reference>
<keyword evidence="2" id="KW-1185">Reference proteome</keyword>
<dbReference type="Proteomes" id="UP000887564">
    <property type="component" value="Unplaced"/>
</dbReference>
<keyword evidence="1" id="KW-0812">Transmembrane</keyword>
<evidence type="ECO:0000256" key="1">
    <source>
        <dbReference type="SAM" id="Phobius"/>
    </source>
</evidence>
<keyword evidence="1" id="KW-0472">Membrane</keyword>
<dbReference type="AlphaFoldDB" id="A0A914S3H3"/>
<name>A0A914S3H3_PAREQ</name>
<feature type="transmembrane region" description="Helical" evidence="1">
    <location>
        <begin position="36"/>
        <end position="62"/>
    </location>
</feature>
<proteinExistence type="predicted"/>
<sequence>MAASQYSNLERTPFTQTLQTVSSVTFDRRQNTERTILACVAVSGILIFSITCIFVFSVLFYISQQYS</sequence>
<protein>
    <submittedName>
        <fullName evidence="3">Uncharacterized protein</fullName>
    </submittedName>
</protein>
<evidence type="ECO:0000313" key="2">
    <source>
        <dbReference type="Proteomes" id="UP000887564"/>
    </source>
</evidence>